<evidence type="ECO:0000313" key="6">
    <source>
        <dbReference type="Proteomes" id="UP000569914"/>
    </source>
</evidence>
<dbReference type="SUPFAM" id="SSF51215">
    <property type="entry name" value="Regulatory protein AraC"/>
    <property type="match status" value="1"/>
</dbReference>
<dbReference type="InterPro" id="IPR050204">
    <property type="entry name" value="AraC_XylS_family_regulators"/>
</dbReference>
<dbReference type="RefSeq" id="WP_179755845.1">
    <property type="nucleotide sequence ID" value="NZ_JACCBU010000001.1"/>
</dbReference>
<keyword evidence="1" id="KW-0805">Transcription regulation</keyword>
<evidence type="ECO:0000256" key="1">
    <source>
        <dbReference type="ARBA" id="ARBA00023015"/>
    </source>
</evidence>
<accession>A0A7Y9ICT9</accession>
<dbReference type="InterPro" id="IPR009057">
    <property type="entry name" value="Homeodomain-like_sf"/>
</dbReference>
<keyword evidence="3" id="KW-0804">Transcription</keyword>
<dbReference type="InterPro" id="IPR018060">
    <property type="entry name" value="HTH_AraC"/>
</dbReference>
<keyword evidence="6" id="KW-1185">Reference proteome</keyword>
<dbReference type="EMBL" id="JACCBU010000001">
    <property type="protein sequence ID" value="NYE73939.1"/>
    <property type="molecule type" value="Genomic_DNA"/>
</dbReference>
<comment type="caution">
    <text evidence="5">The sequence shown here is derived from an EMBL/GenBank/DDBJ whole genome shotgun (WGS) entry which is preliminary data.</text>
</comment>
<gene>
    <name evidence="5" type="ORF">BKA15_005268</name>
</gene>
<sequence>MGASDDRAEVSGLLREDILLEWYRYPAGPAVVLPAHSHAEYQFNVSLDLAGGVVHRGSFQAVPAGQLAVIMPGVAHRPRDPADRESDCRHLTLYVSPETINSASAELAGRRTGLPTFRDLIIEDAQLVHRFVRLHRALGGAVSALDRDVHLLALFTDLVQRHAGIRAAPTPRALPAVRRARDYLHDHPEANISLAELAEISQLSAFHLARQFTAAFGVPPHAYQIQLRIEHAKRLLLAGRSASAAGHEAGFFDLSHFSRHFRRYVGATPGGYARRVGRAARTYIPRR</sequence>
<dbReference type="Gene3D" id="1.10.10.60">
    <property type="entry name" value="Homeodomain-like"/>
    <property type="match status" value="2"/>
</dbReference>
<dbReference type="GO" id="GO:0043565">
    <property type="term" value="F:sequence-specific DNA binding"/>
    <property type="evidence" value="ECO:0007669"/>
    <property type="project" value="InterPro"/>
</dbReference>
<keyword evidence="2 5" id="KW-0238">DNA-binding</keyword>
<protein>
    <submittedName>
        <fullName evidence="5">AraC-like DNA-binding protein</fullName>
    </submittedName>
</protein>
<dbReference type="AlphaFoldDB" id="A0A7Y9ICT9"/>
<dbReference type="SUPFAM" id="SSF46689">
    <property type="entry name" value="Homeodomain-like"/>
    <property type="match status" value="2"/>
</dbReference>
<dbReference type="GO" id="GO:0003700">
    <property type="term" value="F:DNA-binding transcription factor activity"/>
    <property type="evidence" value="ECO:0007669"/>
    <property type="project" value="InterPro"/>
</dbReference>
<dbReference type="Proteomes" id="UP000569914">
    <property type="component" value="Unassembled WGS sequence"/>
</dbReference>
<proteinExistence type="predicted"/>
<evidence type="ECO:0000256" key="2">
    <source>
        <dbReference type="ARBA" id="ARBA00023125"/>
    </source>
</evidence>
<reference evidence="5 6" key="1">
    <citation type="submission" date="2020-07" db="EMBL/GenBank/DDBJ databases">
        <title>Sequencing the genomes of 1000 actinobacteria strains.</title>
        <authorList>
            <person name="Klenk H.-P."/>
        </authorList>
    </citation>
    <scope>NUCLEOTIDE SEQUENCE [LARGE SCALE GENOMIC DNA]</scope>
    <source>
        <strain evidence="5 6">DSM 22083</strain>
    </source>
</reference>
<evidence type="ECO:0000259" key="4">
    <source>
        <dbReference type="PROSITE" id="PS01124"/>
    </source>
</evidence>
<dbReference type="InterPro" id="IPR037923">
    <property type="entry name" value="HTH-like"/>
</dbReference>
<dbReference type="SMART" id="SM00342">
    <property type="entry name" value="HTH_ARAC"/>
    <property type="match status" value="1"/>
</dbReference>
<feature type="domain" description="HTH araC/xylS-type" evidence="4">
    <location>
        <begin position="178"/>
        <end position="275"/>
    </location>
</feature>
<dbReference type="PANTHER" id="PTHR46796:SF2">
    <property type="entry name" value="TRANSCRIPTIONAL REGULATORY PROTEIN"/>
    <property type="match status" value="1"/>
</dbReference>
<evidence type="ECO:0000313" key="5">
    <source>
        <dbReference type="EMBL" id="NYE73939.1"/>
    </source>
</evidence>
<dbReference type="PROSITE" id="PS01124">
    <property type="entry name" value="HTH_ARAC_FAMILY_2"/>
    <property type="match status" value="1"/>
</dbReference>
<dbReference type="InterPro" id="IPR003313">
    <property type="entry name" value="AraC-bd"/>
</dbReference>
<evidence type="ECO:0000256" key="3">
    <source>
        <dbReference type="ARBA" id="ARBA00023163"/>
    </source>
</evidence>
<dbReference type="Pfam" id="PF02311">
    <property type="entry name" value="AraC_binding"/>
    <property type="match status" value="1"/>
</dbReference>
<name>A0A7Y9ICT9_9ACTN</name>
<dbReference type="PANTHER" id="PTHR46796">
    <property type="entry name" value="HTH-TYPE TRANSCRIPTIONAL ACTIVATOR RHAS-RELATED"/>
    <property type="match status" value="1"/>
</dbReference>
<dbReference type="Pfam" id="PF12833">
    <property type="entry name" value="HTH_18"/>
    <property type="match status" value="1"/>
</dbReference>
<organism evidence="5 6">
    <name type="scientific">Microlunatus parietis</name>
    <dbReference type="NCBI Taxonomy" id="682979"/>
    <lineage>
        <taxon>Bacteria</taxon>
        <taxon>Bacillati</taxon>
        <taxon>Actinomycetota</taxon>
        <taxon>Actinomycetes</taxon>
        <taxon>Propionibacteriales</taxon>
        <taxon>Propionibacteriaceae</taxon>
        <taxon>Microlunatus</taxon>
    </lineage>
</organism>